<dbReference type="EMBL" id="BORW01000036">
    <property type="protein sequence ID" value="GIO69729.1"/>
    <property type="molecule type" value="Genomic_DNA"/>
</dbReference>
<gene>
    <name evidence="1" type="ORF">J21TS3_45500</name>
</gene>
<accession>A0ABQ4M2G1</accession>
<evidence type="ECO:0008006" key="3">
    <source>
        <dbReference type="Google" id="ProtNLM"/>
    </source>
</evidence>
<protein>
    <recommendedName>
        <fullName evidence="3">DUF4850 domain-containing protein</fullName>
    </recommendedName>
</protein>
<dbReference type="InterPro" id="IPR032322">
    <property type="entry name" value="DUF4850"/>
</dbReference>
<reference evidence="1 2" key="1">
    <citation type="submission" date="2021-03" db="EMBL/GenBank/DDBJ databases">
        <title>Antimicrobial resistance genes in bacteria isolated from Japanese honey, and their potential for conferring macrolide and lincosamide resistance in the American foulbrood pathogen Paenibacillus larvae.</title>
        <authorList>
            <person name="Okamoto M."/>
            <person name="Kumagai M."/>
            <person name="Kanamori H."/>
            <person name="Takamatsu D."/>
        </authorList>
    </citation>
    <scope>NUCLEOTIDE SEQUENCE [LARGE SCALE GENOMIC DNA]</scope>
    <source>
        <strain evidence="1 2">J21TS3</strain>
    </source>
</reference>
<name>A0ABQ4M2G1_9BACL</name>
<evidence type="ECO:0000313" key="1">
    <source>
        <dbReference type="EMBL" id="GIO69729.1"/>
    </source>
</evidence>
<evidence type="ECO:0000313" key="2">
    <source>
        <dbReference type="Proteomes" id="UP000680638"/>
    </source>
</evidence>
<organism evidence="1 2">
    <name type="scientific">Paenibacillus cookii</name>
    <dbReference type="NCBI Taxonomy" id="157839"/>
    <lineage>
        <taxon>Bacteria</taxon>
        <taxon>Bacillati</taxon>
        <taxon>Bacillota</taxon>
        <taxon>Bacilli</taxon>
        <taxon>Bacillales</taxon>
        <taxon>Paenibacillaceae</taxon>
        <taxon>Paenibacillus</taxon>
    </lineage>
</organism>
<comment type="caution">
    <text evidence="1">The sequence shown here is derived from an EMBL/GenBank/DDBJ whole genome shotgun (WGS) entry which is preliminary data.</text>
</comment>
<sequence>MQCGVLKLDQPGEGIGQIPLYCISGAFYGEITPPNVPHKDLPILRGTAIPVPELAHWGAFFLNEGSNHGYLLLAPRHWKVVTADTGMDGSVKIELQDPSNPQIRMTYLDTGSCGGCAIQRIGSYFPGMKAWAEEQGMVPDLPAFENRSMLNEHVVQYRMQKDAEAYQTFGAAYRFTGQDHTAFSMLEIQAPEAQLKVVQNMLDFFAKYPAAFVY</sequence>
<proteinExistence type="predicted"/>
<dbReference type="Pfam" id="PF16142">
    <property type="entry name" value="DUF4850"/>
    <property type="match status" value="1"/>
</dbReference>
<keyword evidence="2" id="KW-1185">Reference proteome</keyword>
<dbReference type="Proteomes" id="UP000680638">
    <property type="component" value="Unassembled WGS sequence"/>
</dbReference>